<dbReference type="SUPFAM" id="SSF88659">
    <property type="entry name" value="Sigma3 and sigma4 domains of RNA polymerase sigma factors"/>
    <property type="match status" value="1"/>
</dbReference>
<keyword evidence="8" id="KW-1185">Reference proteome</keyword>
<dbReference type="CDD" id="cd06171">
    <property type="entry name" value="Sigma70_r4"/>
    <property type="match status" value="1"/>
</dbReference>
<dbReference type="Gene3D" id="1.10.1740.10">
    <property type="match status" value="1"/>
</dbReference>
<evidence type="ECO:0000259" key="6">
    <source>
        <dbReference type="Pfam" id="PF08281"/>
    </source>
</evidence>
<keyword evidence="2" id="KW-0805">Transcription regulation</keyword>
<organism evidence="7 8">
    <name type="scientific">Parapedobacter deserti</name>
    <dbReference type="NCBI Taxonomy" id="1912957"/>
    <lineage>
        <taxon>Bacteria</taxon>
        <taxon>Pseudomonadati</taxon>
        <taxon>Bacteroidota</taxon>
        <taxon>Sphingobacteriia</taxon>
        <taxon>Sphingobacteriales</taxon>
        <taxon>Sphingobacteriaceae</taxon>
        <taxon>Parapedobacter</taxon>
    </lineage>
</organism>
<dbReference type="NCBIfam" id="TIGR02937">
    <property type="entry name" value="sigma70-ECF"/>
    <property type="match status" value="1"/>
</dbReference>
<evidence type="ECO:0000259" key="5">
    <source>
        <dbReference type="Pfam" id="PF04542"/>
    </source>
</evidence>
<dbReference type="Pfam" id="PF04542">
    <property type="entry name" value="Sigma70_r2"/>
    <property type="match status" value="1"/>
</dbReference>
<evidence type="ECO:0000313" key="7">
    <source>
        <dbReference type="EMBL" id="MFC3199744.1"/>
    </source>
</evidence>
<dbReference type="RefSeq" id="WP_379025661.1">
    <property type="nucleotide sequence ID" value="NZ_JBHRTA010000060.1"/>
</dbReference>
<keyword evidence="3" id="KW-0731">Sigma factor</keyword>
<dbReference type="InterPro" id="IPR013249">
    <property type="entry name" value="RNA_pol_sigma70_r4_t2"/>
</dbReference>
<evidence type="ECO:0000313" key="8">
    <source>
        <dbReference type="Proteomes" id="UP001595526"/>
    </source>
</evidence>
<dbReference type="EMBL" id="JBHRTA010000060">
    <property type="protein sequence ID" value="MFC3199744.1"/>
    <property type="molecule type" value="Genomic_DNA"/>
</dbReference>
<dbReference type="InterPro" id="IPR013324">
    <property type="entry name" value="RNA_pol_sigma_r3/r4-like"/>
</dbReference>
<feature type="domain" description="RNA polymerase sigma factor 70 region 4 type 2" evidence="6">
    <location>
        <begin position="123"/>
        <end position="174"/>
    </location>
</feature>
<evidence type="ECO:0000256" key="4">
    <source>
        <dbReference type="ARBA" id="ARBA00023163"/>
    </source>
</evidence>
<name>A0ABV7JNU0_9SPHI</name>
<dbReference type="PANTHER" id="PTHR43133">
    <property type="entry name" value="RNA POLYMERASE ECF-TYPE SIGMA FACTO"/>
    <property type="match status" value="1"/>
</dbReference>
<dbReference type="InterPro" id="IPR007627">
    <property type="entry name" value="RNA_pol_sigma70_r2"/>
</dbReference>
<evidence type="ECO:0000256" key="3">
    <source>
        <dbReference type="ARBA" id="ARBA00023082"/>
    </source>
</evidence>
<dbReference type="Gene3D" id="1.10.10.10">
    <property type="entry name" value="Winged helix-like DNA-binding domain superfamily/Winged helix DNA-binding domain"/>
    <property type="match status" value="1"/>
</dbReference>
<sequence length="197" mass="23130">MSKPQPTDLLDDFRHGKSRAFTQLIKLHNRSLRYFAWTIVKDQETAEEIANDGFVKLWQSRHKFTSLTDVRSFLYVVTRHACINHVQSAHTRRSTEAHRLEAEQVMSNEPDMEAKLIELELLEAIYREIEKLPDKQRQVFQMTYLEVLSVEEISAKLGISANAVYLNKSLAVRSLQRIFKNRLLILCFFLQAHLWKN</sequence>
<accession>A0ABV7JNU0</accession>
<dbReference type="Proteomes" id="UP001595526">
    <property type="component" value="Unassembled WGS sequence"/>
</dbReference>
<dbReference type="SUPFAM" id="SSF88946">
    <property type="entry name" value="Sigma2 domain of RNA polymerase sigma factors"/>
    <property type="match status" value="1"/>
</dbReference>
<dbReference type="Pfam" id="PF08281">
    <property type="entry name" value="Sigma70_r4_2"/>
    <property type="match status" value="1"/>
</dbReference>
<dbReference type="InterPro" id="IPR014284">
    <property type="entry name" value="RNA_pol_sigma-70_dom"/>
</dbReference>
<dbReference type="InterPro" id="IPR039425">
    <property type="entry name" value="RNA_pol_sigma-70-like"/>
</dbReference>
<evidence type="ECO:0000256" key="1">
    <source>
        <dbReference type="ARBA" id="ARBA00010641"/>
    </source>
</evidence>
<proteinExistence type="inferred from homology"/>
<dbReference type="PANTHER" id="PTHR43133:SF46">
    <property type="entry name" value="RNA POLYMERASE SIGMA-70 FACTOR ECF SUBFAMILY"/>
    <property type="match status" value="1"/>
</dbReference>
<comment type="caution">
    <text evidence="7">The sequence shown here is derived from an EMBL/GenBank/DDBJ whole genome shotgun (WGS) entry which is preliminary data.</text>
</comment>
<reference evidence="8" key="1">
    <citation type="journal article" date="2019" name="Int. J. Syst. Evol. Microbiol.">
        <title>The Global Catalogue of Microorganisms (GCM) 10K type strain sequencing project: providing services to taxonomists for standard genome sequencing and annotation.</title>
        <authorList>
            <consortium name="The Broad Institute Genomics Platform"/>
            <consortium name="The Broad Institute Genome Sequencing Center for Infectious Disease"/>
            <person name="Wu L."/>
            <person name="Ma J."/>
        </authorList>
    </citation>
    <scope>NUCLEOTIDE SEQUENCE [LARGE SCALE GENOMIC DNA]</scope>
    <source>
        <strain evidence="8">KCTC 52416</strain>
    </source>
</reference>
<dbReference type="InterPro" id="IPR036388">
    <property type="entry name" value="WH-like_DNA-bd_sf"/>
</dbReference>
<gene>
    <name evidence="7" type="ORF">ACFOET_19150</name>
</gene>
<feature type="domain" description="RNA polymerase sigma-70 region 2" evidence="5">
    <location>
        <begin position="24"/>
        <end position="89"/>
    </location>
</feature>
<evidence type="ECO:0000256" key="2">
    <source>
        <dbReference type="ARBA" id="ARBA00023015"/>
    </source>
</evidence>
<dbReference type="InterPro" id="IPR013325">
    <property type="entry name" value="RNA_pol_sigma_r2"/>
</dbReference>
<comment type="similarity">
    <text evidence="1">Belongs to the sigma-70 factor family. ECF subfamily.</text>
</comment>
<protein>
    <submittedName>
        <fullName evidence="7">RNA polymerase sigma factor</fullName>
    </submittedName>
</protein>
<keyword evidence="4" id="KW-0804">Transcription</keyword>